<dbReference type="InterPro" id="IPR011990">
    <property type="entry name" value="TPR-like_helical_dom_sf"/>
</dbReference>
<sequence>MKKNPKFAQAYRPRAQVRAKLQNFQGAIADYKEAMRLQPTAMSFGERVSIQSQIIDLENAIADTRLLDNVQVAIAPRSTEGLLGQDFLAHYHVRILENEVELHRR</sequence>
<dbReference type="PROSITE" id="PS50005">
    <property type="entry name" value="TPR"/>
    <property type="match status" value="1"/>
</dbReference>
<dbReference type="KEGG" id="oni:Osc7112_3316"/>
<dbReference type="RefSeq" id="WP_015176966.1">
    <property type="nucleotide sequence ID" value="NC_019729.1"/>
</dbReference>
<dbReference type="InterPro" id="IPR019734">
    <property type="entry name" value="TPR_rpt"/>
</dbReference>
<evidence type="ECO:0000313" key="2">
    <source>
        <dbReference type="EMBL" id="AFZ07698.1"/>
    </source>
</evidence>
<accession>K9VHW7</accession>
<gene>
    <name evidence="2" type="ORF">Osc7112_3316</name>
</gene>
<dbReference type="HOGENOM" id="CLU_2233799_0_0_3"/>
<reference evidence="2 3" key="1">
    <citation type="submission" date="2012-05" db="EMBL/GenBank/DDBJ databases">
        <title>Finished chromosome of genome of Oscillatoria sp. PCC 7112.</title>
        <authorList>
            <consortium name="US DOE Joint Genome Institute"/>
            <person name="Gugger M."/>
            <person name="Coursin T."/>
            <person name="Rippka R."/>
            <person name="Tandeau De Marsac N."/>
            <person name="Huntemann M."/>
            <person name="Wei C.-L."/>
            <person name="Han J."/>
            <person name="Detter J.C."/>
            <person name="Han C."/>
            <person name="Tapia R."/>
            <person name="Davenport K."/>
            <person name="Daligault H."/>
            <person name="Erkkila T."/>
            <person name="Gu W."/>
            <person name="Munk A.C.C."/>
            <person name="Teshima H."/>
            <person name="Xu Y."/>
            <person name="Chain P."/>
            <person name="Chen A."/>
            <person name="Krypides N."/>
            <person name="Mavromatis K."/>
            <person name="Markowitz V."/>
            <person name="Szeto E."/>
            <person name="Ivanova N."/>
            <person name="Mikhailova N."/>
            <person name="Ovchinnikova G."/>
            <person name="Pagani I."/>
            <person name="Pati A."/>
            <person name="Goodwin L."/>
            <person name="Peters L."/>
            <person name="Pitluck S."/>
            <person name="Woyke T."/>
            <person name="Kerfeld C."/>
        </authorList>
    </citation>
    <scope>NUCLEOTIDE SEQUENCE [LARGE SCALE GENOMIC DNA]</scope>
    <source>
        <strain evidence="2 3">PCC 7112</strain>
    </source>
</reference>
<dbReference type="AlphaFoldDB" id="K9VHW7"/>
<keyword evidence="1" id="KW-0802">TPR repeat</keyword>
<dbReference type="Proteomes" id="UP000010478">
    <property type="component" value="Chromosome"/>
</dbReference>
<dbReference type="SUPFAM" id="SSF48452">
    <property type="entry name" value="TPR-like"/>
    <property type="match status" value="1"/>
</dbReference>
<evidence type="ECO:0000313" key="3">
    <source>
        <dbReference type="Proteomes" id="UP000010478"/>
    </source>
</evidence>
<protein>
    <submittedName>
        <fullName evidence="2">Tetratricopeptide TPR_2 repeat-containing protein</fullName>
    </submittedName>
</protein>
<dbReference type="EMBL" id="CP003614">
    <property type="protein sequence ID" value="AFZ07698.1"/>
    <property type="molecule type" value="Genomic_DNA"/>
</dbReference>
<feature type="repeat" description="TPR" evidence="1">
    <location>
        <begin position="8"/>
        <end position="41"/>
    </location>
</feature>
<evidence type="ECO:0000256" key="1">
    <source>
        <dbReference type="PROSITE-ProRule" id="PRU00339"/>
    </source>
</evidence>
<dbReference type="Gene3D" id="1.25.40.10">
    <property type="entry name" value="Tetratricopeptide repeat domain"/>
    <property type="match status" value="1"/>
</dbReference>
<keyword evidence="3" id="KW-1185">Reference proteome</keyword>
<name>K9VHW7_9CYAN</name>
<proteinExistence type="predicted"/>
<organism evidence="2 3">
    <name type="scientific">Phormidium nigroviride PCC 7112</name>
    <dbReference type="NCBI Taxonomy" id="179408"/>
    <lineage>
        <taxon>Bacteria</taxon>
        <taxon>Bacillati</taxon>
        <taxon>Cyanobacteriota</taxon>
        <taxon>Cyanophyceae</taxon>
        <taxon>Oscillatoriophycideae</taxon>
        <taxon>Oscillatoriales</taxon>
        <taxon>Oscillatoriaceae</taxon>
        <taxon>Phormidium</taxon>
    </lineage>
</organism>